<evidence type="ECO:0000313" key="1">
    <source>
        <dbReference type="EMBL" id="MEA0971056.1"/>
    </source>
</evidence>
<dbReference type="InterPro" id="IPR018330">
    <property type="entry name" value="RecT_fam"/>
</dbReference>
<evidence type="ECO:0000313" key="2">
    <source>
        <dbReference type="Proteomes" id="UP001291687"/>
    </source>
</evidence>
<comment type="caution">
    <text evidence="1">The sequence shown here is derived from an EMBL/GenBank/DDBJ whole genome shotgun (WGS) entry which is preliminary data.</text>
</comment>
<accession>A0ABU5NCZ3</accession>
<name>A0ABU5NCZ3_9RICK</name>
<gene>
    <name evidence="1" type="ORF">Megvenef_01028</name>
</gene>
<reference evidence="1 2" key="1">
    <citation type="submission" date="2023-03" db="EMBL/GenBank/DDBJ databases">
        <title>Host association and intracellularity evolved multiple times independently in the Rickettsiales.</title>
        <authorList>
            <person name="Castelli M."/>
            <person name="Nardi T."/>
            <person name="Gammuto L."/>
            <person name="Bellinzona G."/>
            <person name="Sabaneyeva E."/>
            <person name="Potekhin A."/>
            <person name="Serra V."/>
            <person name="Petroni G."/>
            <person name="Sassera D."/>
        </authorList>
    </citation>
    <scope>NUCLEOTIDE SEQUENCE [LARGE SCALE GENOMIC DNA]</scope>
    <source>
        <strain evidence="1 2">Sr 2-6</strain>
    </source>
</reference>
<proteinExistence type="predicted"/>
<protein>
    <submittedName>
        <fullName evidence="1">RecT family protein</fullName>
    </submittedName>
</protein>
<dbReference type="Pfam" id="PF03837">
    <property type="entry name" value="RecT"/>
    <property type="match status" value="1"/>
</dbReference>
<dbReference type="EMBL" id="JARJFB010000075">
    <property type="protein sequence ID" value="MEA0971056.1"/>
    <property type="molecule type" value="Genomic_DNA"/>
</dbReference>
<dbReference type="Proteomes" id="UP001291687">
    <property type="component" value="Unassembled WGS sequence"/>
</dbReference>
<keyword evidence="2" id="KW-1185">Reference proteome</keyword>
<organism evidence="1 2">
    <name type="scientific">Candidatus Megaera venefica</name>
    <dbReference type="NCBI Taxonomy" id="2055910"/>
    <lineage>
        <taxon>Bacteria</taxon>
        <taxon>Pseudomonadati</taxon>
        <taxon>Pseudomonadota</taxon>
        <taxon>Alphaproteobacteria</taxon>
        <taxon>Rickettsiales</taxon>
        <taxon>Rickettsiaceae</taxon>
        <taxon>Candidatus Megaera</taxon>
    </lineage>
</organism>
<sequence>MKNDSQLVRNTTQGSSIEAMDKLLKYSEILAESTIIPAHYKGNKGDIFVAVQTAYRMNLDPMMVMQGTYVIQGKLGMTSAFAISLANSSGLFVGGIRYRVQKLGEDIEGSVKFYNNGTEDKKKVQFSNIQVTAYTNLKSNGEEISYTIGMKEAIAEGWTTKAGNKYQSLPELMLRYRAATLLIRTHAPEVINGMHMTEELEDVHSAKTMRTVESSTKENKAASLLDSFLEVEEIIGDTIEEGKVLEALPAIHNDNCLMLHGLIAQHNISQELVSKWCDAAGVTTLEELDNNKVQSCIDYIIKRNQDDSNVSQDIERQLL</sequence>